<reference evidence="1 2" key="1">
    <citation type="submission" date="2018-10" db="EMBL/GenBank/DDBJ databases">
        <title>Comamonadaceae CDC group NO-1 genome sequencing and assembly.</title>
        <authorList>
            <person name="Bernier A.-M."/>
            <person name="Bernard K."/>
        </authorList>
    </citation>
    <scope>NUCLEOTIDE SEQUENCE [LARGE SCALE GENOMIC DNA]</scope>
    <source>
        <strain evidence="1 2">NML180581</strain>
    </source>
</reference>
<dbReference type="Proteomes" id="UP000281171">
    <property type="component" value="Unassembled WGS sequence"/>
</dbReference>
<dbReference type="InterPro" id="IPR029021">
    <property type="entry name" value="Prot-tyrosine_phosphatase-like"/>
</dbReference>
<comment type="caution">
    <text evidence="1">The sequence shown here is derived from an EMBL/GenBank/DDBJ whole genome shotgun (WGS) entry which is preliminary data.</text>
</comment>
<dbReference type="Pfam" id="PF13350">
    <property type="entry name" value="Y_phosphatase3"/>
    <property type="match status" value="1"/>
</dbReference>
<name>A0A3M6R750_9BURK</name>
<sequence length="153" mass="17503">MIELGQTLDVATAHQLMAQTYEAFVQRNTKQYRAFFDVLLTQDAPVVFHCTSGKDRTGFAAAMLLEALDIPRETITQDFMLTNKHYILPSYYSVNRPFSEQAMSVLWRVHQDFLNAAYQQIETSYGDVLGYLREGLGLNAGDLKDLRAHYLKE</sequence>
<dbReference type="InterPro" id="IPR016130">
    <property type="entry name" value="Tyr_Pase_AS"/>
</dbReference>
<gene>
    <name evidence="1" type="ORF">EBQ24_01790</name>
</gene>
<dbReference type="SUPFAM" id="SSF52799">
    <property type="entry name" value="(Phosphotyrosine protein) phosphatases II"/>
    <property type="match status" value="1"/>
</dbReference>
<evidence type="ECO:0000313" key="2">
    <source>
        <dbReference type="Proteomes" id="UP000281171"/>
    </source>
</evidence>
<dbReference type="GO" id="GO:0004721">
    <property type="term" value="F:phosphoprotein phosphatase activity"/>
    <property type="evidence" value="ECO:0007669"/>
    <property type="project" value="InterPro"/>
</dbReference>
<proteinExistence type="predicted"/>
<evidence type="ECO:0000313" key="1">
    <source>
        <dbReference type="EMBL" id="RMX11186.1"/>
    </source>
</evidence>
<protein>
    <submittedName>
        <fullName evidence="1">Tyrosine-protein phosphatase</fullName>
    </submittedName>
</protein>
<dbReference type="AlphaFoldDB" id="A0A3M6R750"/>
<dbReference type="Gene3D" id="3.90.190.10">
    <property type="entry name" value="Protein tyrosine phosphatase superfamily"/>
    <property type="match status" value="1"/>
</dbReference>
<organism evidence="1 2">
    <name type="scientific">Allofranklinella schreckenbergeri</name>
    <dbReference type="NCBI Taxonomy" id="1076744"/>
    <lineage>
        <taxon>Bacteria</taxon>
        <taxon>Pseudomonadati</taxon>
        <taxon>Pseudomonadota</taxon>
        <taxon>Betaproteobacteria</taxon>
        <taxon>Burkholderiales</taxon>
        <taxon>Comamonadaceae</taxon>
        <taxon>Allofranklinella</taxon>
    </lineage>
</organism>
<accession>A0A3M6R750</accession>
<dbReference type="PROSITE" id="PS00383">
    <property type="entry name" value="TYR_PHOSPHATASE_1"/>
    <property type="match status" value="1"/>
</dbReference>
<dbReference type="InterPro" id="IPR026893">
    <property type="entry name" value="Tyr/Ser_Pase_IphP-type"/>
</dbReference>
<dbReference type="RefSeq" id="WP_122247460.1">
    <property type="nucleotide sequence ID" value="NZ_RDQK01000004.1"/>
</dbReference>
<dbReference type="EMBL" id="RDQK01000004">
    <property type="protein sequence ID" value="RMX11186.1"/>
    <property type="molecule type" value="Genomic_DNA"/>
</dbReference>